<reference evidence="9 10" key="1">
    <citation type="submission" date="2023-07" db="EMBL/GenBank/DDBJ databases">
        <title>Sorghum-associated microbial communities from plants grown in Nebraska, USA.</title>
        <authorList>
            <person name="Schachtman D."/>
        </authorList>
    </citation>
    <scope>NUCLEOTIDE SEQUENCE [LARGE SCALE GENOMIC DNA]</scope>
    <source>
        <strain evidence="9 10">CC222</strain>
    </source>
</reference>
<feature type="transmembrane region" description="Helical" evidence="7">
    <location>
        <begin position="167"/>
        <end position="193"/>
    </location>
</feature>
<proteinExistence type="inferred from homology"/>
<keyword evidence="9" id="KW-0762">Sugar transport</keyword>
<organism evidence="9 10">
    <name type="scientific">Pseudarthrobacter enclensis</name>
    <dbReference type="NCBI Taxonomy" id="993070"/>
    <lineage>
        <taxon>Bacteria</taxon>
        <taxon>Bacillati</taxon>
        <taxon>Actinomycetota</taxon>
        <taxon>Actinomycetes</taxon>
        <taxon>Micrococcales</taxon>
        <taxon>Micrococcaceae</taxon>
        <taxon>Pseudarthrobacter</taxon>
    </lineage>
</organism>
<dbReference type="PANTHER" id="PTHR30193:SF37">
    <property type="entry name" value="INNER MEMBRANE ABC TRANSPORTER PERMEASE PROTEIN YCJO"/>
    <property type="match status" value="1"/>
</dbReference>
<keyword evidence="5 7" id="KW-1133">Transmembrane helix</keyword>
<dbReference type="PANTHER" id="PTHR30193">
    <property type="entry name" value="ABC TRANSPORTER PERMEASE PROTEIN"/>
    <property type="match status" value="1"/>
</dbReference>
<keyword evidence="10" id="KW-1185">Reference proteome</keyword>
<keyword evidence="4 7" id="KW-0812">Transmembrane</keyword>
<comment type="similarity">
    <text evidence="7">Belongs to the binding-protein-dependent transport system permease family.</text>
</comment>
<evidence type="ECO:0000256" key="7">
    <source>
        <dbReference type="RuleBase" id="RU363032"/>
    </source>
</evidence>
<feature type="transmembrane region" description="Helical" evidence="7">
    <location>
        <begin position="78"/>
        <end position="108"/>
    </location>
</feature>
<name>A0ABT9S003_9MICC</name>
<evidence type="ECO:0000256" key="2">
    <source>
        <dbReference type="ARBA" id="ARBA00022448"/>
    </source>
</evidence>
<evidence type="ECO:0000313" key="9">
    <source>
        <dbReference type="EMBL" id="MDP9890335.1"/>
    </source>
</evidence>
<feature type="transmembrane region" description="Helical" evidence="7">
    <location>
        <begin position="120"/>
        <end position="140"/>
    </location>
</feature>
<protein>
    <submittedName>
        <fullName evidence="9">Multiple sugar transport system permease protein</fullName>
    </submittedName>
</protein>
<comment type="caution">
    <text evidence="9">The sequence shown here is derived from an EMBL/GenBank/DDBJ whole genome shotgun (WGS) entry which is preliminary data.</text>
</comment>
<evidence type="ECO:0000256" key="3">
    <source>
        <dbReference type="ARBA" id="ARBA00022475"/>
    </source>
</evidence>
<accession>A0ABT9S003</accession>
<evidence type="ECO:0000256" key="6">
    <source>
        <dbReference type="ARBA" id="ARBA00023136"/>
    </source>
</evidence>
<comment type="subcellular location">
    <subcellularLocation>
        <location evidence="1 7">Cell membrane</location>
        <topology evidence="1 7">Multi-pass membrane protein</topology>
    </subcellularLocation>
</comment>
<gene>
    <name evidence="9" type="ORF">J2X98_003949</name>
</gene>
<evidence type="ECO:0000256" key="5">
    <source>
        <dbReference type="ARBA" id="ARBA00022989"/>
    </source>
</evidence>
<dbReference type="PROSITE" id="PS50928">
    <property type="entry name" value="ABC_TM1"/>
    <property type="match status" value="1"/>
</dbReference>
<dbReference type="Gene3D" id="1.10.3720.10">
    <property type="entry name" value="MetI-like"/>
    <property type="match status" value="1"/>
</dbReference>
<evidence type="ECO:0000256" key="4">
    <source>
        <dbReference type="ARBA" id="ARBA00022692"/>
    </source>
</evidence>
<feature type="domain" description="ABC transmembrane type-1" evidence="8">
    <location>
        <begin position="83"/>
        <end position="294"/>
    </location>
</feature>
<feature type="transmembrane region" description="Helical" evidence="7">
    <location>
        <begin position="214"/>
        <end position="238"/>
    </location>
</feature>
<evidence type="ECO:0000259" key="8">
    <source>
        <dbReference type="PROSITE" id="PS50928"/>
    </source>
</evidence>
<evidence type="ECO:0000256" key="1">
    <source>
        <dbReference type="ARBA" id="ARBA00004651"/>
    </source>
</evidence>
<sequence length="306" mass="33463">MTALPTLAVKNAKKPARVTGHGKLAAVYLAPGMLGFLIFIVVPLVASLVISLFDWPLFGTPKFVGLENYTRMLTGDPVFWTVLGNTLFFAVSYTVLNLVLALAVSTWLHTLGSWGPFFRVLFFIPVVTPMVANALVWRLMLTDDGVVNSFLATFGIHGPSWLSNSQLAMGSLIAMSLWQGIGYNIIVLGAGLNGISPNLLEAARIDGAGAWQRFFRVVLPMLSPSLFFCTVMTIIGSFKVFTQPYLLTLGGPGESTNTIVLYLYRNGFSFDKLGYASALAWALFVIVMLITALQFSQQKRLVNYDN</sequence>
<dbReference type="CDD" id="cd06261">
    <property type="entry name" value="TM_PBP2"/>
    <property type="match status" value="1"/>
</dbReference>
<feature type="transmembrane region" description="Helical" evidence="7">
    <location>
        <begin position="33"/>
        <end position="58"/>
    </location>
</feature>
<dbReference type="Proteomes" id="UP001226577">
    <property type="component" value="Unassembled WGS sequence"/>
</dbReference>
<evidence type="ECO:0000313" key="10">
    <source>
        <dbReference type="Proteomes" id="UP001226577"/>
    </source>
</evidence>
<dbReference type="EMBL" id="JAUSRE010000026">
    <property type="protein sequence ID" value="MDP9890335.1"/>
    <property type="molecule type" value="Genomic_DNA"/>
</dbReference>
<dbReference type="Pfam" id="PF00528">
    <property type="entry name" value="BPD_transp_1"/>
    <property type="match status" value="1"/>
</dbReference>
<keyword evidence="3" id="KW-1003">Cell membrane</keyword>
<keyword evidence="6 7" id="KW-0472">Membrane</keyword>
<dbReference type="InterPro" id="IPR051393">
    <property type="entry name" value="ABC_transporter_permease"/>
</dbReference>
<feature type="transmembrane region" description="Helical" evidence="7">
    <location>
        <begin position="273"/>
        <end position="293"/>
    </location>
</feature>
<keyword evidence="2 7" id="KW-0813">Transport</keyword>
<dbReference type="RefSeq" id="WP_307311498.1">
    <property type="nucleotide sequence ID" value="NZ_JAUSRE010000026.1"/>
</dbReference>
<dbReference type="InterPro" id="IPR000515">
    <property type="entry name" value="MetI-like"/>
</dbReference>
<dbReference type="SUPFAM" id="SSF161098">
    <property type="entry name" value="MetI-like"/>
    <property type="match status" value="1"/>
</dbReference>
<dbReference type="InterPro" id="IPR035906">
    <property type="entry name" value="MetI-like_sf"/>
</dbReference>